<dbReference type="Pfam" id="PF02342">
    <property type="entry name" value="TerD"/>
    <property type="match status" value="1"/>
</dbReference>
<feature type="domain" description="TerD" evidence="2">
    <location>
        <begin position="1"/>
        <end position="161"/>
    </location>
</feature>
<dbReference type="PANTHER" id="PTHR32097">
    <property type="entry name" value="CAMP-BINDING PROTEIN 1-RELATED"/>
    <property type="match status" value="1"/>
</dbReference>
<dbReference type="Gene3D" id="2.60.60.30">
    <property type="entry name" value="sav2460 like domains"/>
    <property type="match status" value="1"/>
</dbReference>
<dbReference type="InterPro" id="IPR051324">
    <property type="entry name" value="Stress/Tellurium_Resist"/>
</dbReference>
<evidence type="ECO:0000313" key="3">
    <source>
        <dbReference type="EMBL" id="CAK0893341.1"/>
    </source>
</evidence>
<feature type="compositionally biased region" description="Low complexity" evidence="1">
    <location>
        <begin position="217"/>
        <end position="242"/>
    </location>
</feature>
<feature type="region of interest" description="Disordered" evidence="1">
    <location>
        <begin position="189"/>
        <end position="242"/>
    </location>
</feature>
<dbReference type="Proteomes" id="UP001189429">
    <property type="component" value="Unassembled WGS sequence"/>
</dbReference>
<reference evidence="3" key="1">
    <citation type="submission" date="2023-10" db="EMBL/GenBank/DDBJ databases">
        <authorList>
            <person name="Chen Y."/>
            <person name="Shah S."/>
            <person name="Dougan E. K."/>
            <person name="Thang M."/>
            <person name="Chan C."/>
        </authorList>
    </citation>
    <scope>NUCLEOTIDE SEQUENCE [LARGE SCALE GENOMIC DNA]</scope>
</reference>
<evidence type="ECO:0000313" key="4">
    <source>
        <dbReference type="Proteomes" id="UP001189429"/>
    </source>
</evidence>
<dbReference type="CDD" id="cd06974">
    <property type="entry name" value="TerD_like"/>
    <property type="match status" value="1"/>
</dbReference>
<dbReference type="PANTHER" id="PTHR32097:SF17">
    <property type="entry name" value="CAMP-BINDING PROTEIN 1-RELATED"/>
    <property type="match status" value="1"/>
</dbReference>
<name>A0ABN9X236_9DINO</name>
<gene>
    <name evidence="3" type="ORF">PCOR1329_LOCUS72703</name>
</gene>
<dbReference type="EMBL" id="CAUYUJ010019737">
    <property type="protein sequence ID" value="CAK0893341.1"/>
    <property type="molecule type" value="Genomic_DNA"/>
</dbReference>
<protein>
    <recommendedName>
        <fullName evidence="2">TerD domain-containing protein</fullName>
    </recommendedName>
</protein>
<accession>A0ABN9X236</accession>
<comment type="caution">
    <text evidence="3">The sequence shown here is derived from an EMBL/GenBank/DDBJ whole genome shotgun (WGS) entry which is preliminary data.</text>
</comment>
<sequence>MEKGEVFALPESSSVKRVFAGLGWDVADGAEVDLDVSAVCLSKDGQELGAVFFGNTSEFGLEHSGDDNLDGEGDGDDEVISADLERMDPRVDQIVFVVNIYSNGVTFDQVSNAYCRIFDGSNNELARYLLREGRNERGLIISRLFREPGDRWGFQAVGQFCRGKTWKDAIPEVVALVKKPATAFQVRSDTSMSLGGPPTASFQPSAPPASPRPHGEAAALAGPRCRPCPRRPLAARRTPTAP</sequence>
<keyword evidence="4" id="KW-1185">Reference proteome</keyword>
<evidence type="ECO:0000256" key="1">
    <source>
        <dbReference type="SAM" id="MobiDB-lite"/>
    </source>
</evidence>
<dbReference type="InterPro" id="IPR003325">
    <property type="entry name" value="TerD"/>
</dbReference>
<organism evidence="3 4">
    <name type="scientific">Prorocentrum cordatum</name>
    <dbReference type="NCBI Taxonomy" id="2364126"/>
    <lineage>
        <taxon>Eukaryota</taxon>
        <taxon>Sar</taxon>
        <taxon>Alveolata</taxon>
        <taxon>Dinophyceae</taxon>
        <taxon>Prorocentrales</taxon>
        <taxon>Prorocentraceae</taxon>
        <taxon>Prorocentrum</taxon>
    </lineage>
</organism>
<evidence type="ECO:0000259" key="2">
    <source>
        <dbReference type="Pfam" id="PF02342"/>
    </source>
</evidence>
<proteinExistence type="predicted"/>